<evidence type="ECO:0000256" key="5">
    <source>
        <dbReference type="PIRSR" id="PIRSR602403-1"/>
    </source>
</evidence>
<dbReference type="PANTHER" id="PTHR46206">
    <property type="entry name" value="CYTOCHROME P450"/>
    <property type="match status" value="1"/>
</dbReference>
<dbReference type="InterPro" id="IPR001128">
    <property type="entry name" value="Cyt_P450"/>
</dbReference>
<dbReference type="PROSITE" id="PS00086">
    <property type="entry name" value="CYTOCHROME_P450"/>
    <property type="match status" value="1"/>
</dbReference>
<dbReference type="Proteomes" id="UP001234581">
    <property type="component" value="Unassembled WGS sequence"/>
</dbReference>
<dbReference type="Gene3D" id="1.10.630.10">
    <property type="entry name" value="Cytochrome P450"/>
    <property type="match status" value="1"/>
</dbReference>
<proteinExistence type="inferred from homology"/>
<dbReference type="GO" id="GO:0005506">
    <property type="term" value="F:iron ion binding"/>
    <property type="evidence" value="ECO:0007669"/>
    <property type="project" value="InterPro"/>
</dbReference>
<dbReference type="GO" id="GO:0004497">
    <property type="term" value="F:monooxygenase activity"/>
    <property type="evidence" value="ECO:0007669"/>
    <property type="project" value="UniProtKB-KW"/>
</dbReference>
<protein>
    <recommendedName>
        <fullName evidence="9">Cytochrome P450</fullName>
    </recommendedName>
</protein>
<keyword evidence="6" id="KW-0503">Monooxygenase</keyword>
<dbReference type="EMBL" id="JARTCD010000011">
    <property type="protein sequence ID" value="KAJ8660822.1"/>
    <property type="molecule type" value="Genomic_DNA"/>
</dbReference>
<organism evidence="7 8">
    <name type="scientific">Lichtheimia ornata</name>
    <dbReference type="NCBI Taxonomy" id="688661"/>
    <lineage>
        <taxon>Eukaryota</taxon>
        <taxon>Fungi</taxon>
        <taxon>Fungi incertae sedis</taxon>
        <taxon>Mucoromycota</taxon>
        <taxon>Mucoromycotina</taxon>
        <taxon>Mucoromycetes</taxon>
        <taxon>Mucorales</taxon>
        <taxon>Lichtheimiaceae</taxon>
        <taxon>Lichtheimia</taxon>
    </lineage>
</organism>
<comment type="similarity">
    <text evidence="2 6">Belongs to the cytochrome P450 family.</text>
</comment>
<keyword evidence="3 5" id="KW-0479">Metal-binding</keyword>
<dbReference type="CDD" id="cd11041">
    <property type="entry name" value="CYP503A1-like"/>
    <property type="match status" value="1"/>
</dbReference>
<keyword evidence="6" id="KW-0560">Oxidoreductase</keyword>
<dbReference type="GO" id="GO:0016705">
    <property type="term" value="F:oxidoreductase activity, acting on paired donors, with incorporation or reduction of molecular oxygen"/>
    <property type="evidence" value="ECO:0007669"/>
    <property type="project" value="InterPro"/>
</dbReference>
<keyword evidence="8" id="KW-1185">Reference proteome</keyword>
<keyword evidence="5 6" id="KW-0349">Heme</keyword>
<evidence type="ECO:0000256" key="6">
    <source>
        <dbReference type="RuleBase" id="RU000461"/>
    </source>
</evidence>
<dbReference type="InterPro" id="IPR002403">
    <property type="entry name" value="Cyt_P450_E_grp-IV"/>
</dbReference>
<evidence type="ECO:0000256" key="2">
    <source>
        <dbReference type="ARBA" id="ARBA00010617"/>
    </source>
</evidence>
<accession>A0AAD7V8A0</accession>
<dbReference type="InterPro" id="IPR017972">
    <property type="entry name" value="Cyt_P450_CS"/>
</dbReference>
<evidence type="ECO:0000256" key="3">
    <source>
        <dbReference type="ARBA" id="ARBA00022723"/>
    </source>
</evidence>
<dbReference type="RefSeq" id="XP_058345735.1">
    <property type="nucleotide sequence ID" value="XM_058483536.1"/>
</dbReference>
<evidence type="ECO:0000313" key="8">
    <source>
        <dbReference type="Proteomes" id="UP001234581"/>
    </source>
</evidence>
<comment type="caution">
    <text evidence="7">The sequence shown here is derived from an EMBL/GenBank/DDBJ whole genome shotgun (WGS) entry which is preliminary data.</text>
</comment>
<evidence type="ECO:0000313" key="7">
    <source>
        <dbReference type="EMBL" id="KAJ8660822.1"/>
    </source>
</evidence>
<dbReference type="AlphaFoldDB" id="A0AAD7V8A0"/>
<evidence type="ECO:0000256" key="4">
    <source>
        <dbReference type="ARBA" id="ARBA00023004"/>
    </source>
</evidence>
<keyword evidence="4 5" id="KW-0408">Iron</keyword>
<sequence length="532" mass="60879">MSTLISFLKDQNIIALLKSSSRVQQGSIARSITILSLAIVLGSYAVHRLRLHSKEHGTPLVPYLLPFVGSSKEFRKDPRAFLDKWTSKYGPVFRAHLFGRVHTVVSGRYVREVFLNNDFNFEAALGKTFDLWLLTDSTNQDLINTPKLRSLVTKNLAVDVKQYTPRVVEHLTIAAHEMLGDIEGSKEIPHLYPLMQHMVAIAGASIFVGPKLAKDKDLVDTFKNLAIDIGMEIGPNNYFYEAFPTLSRMRQWYLGKYGKAINKHRKYLYRALSPEIDARLAKMEKGGDWERPQDLLQSLIEARNLTLADPERHTLAVQYFLALVFASIHTTSENATITMYRLLQHPEAIEPLLEEQQQVLEKHYGPNFDDSDMTKLFTGEVVKDFTRLDSLCRETMRVRNFYLELPHTYLGKSRFTMSNGAVIHPGDDVIINAYTNHTNPEIQCDGVGDYHEFKPFRFVEKGRQATRVGDDFLFFGQGQHACPGRWFAMQETKTIISFLIRHYTMTPKDGITFTTGHRENTPMGQIIFQKRQ</sequence>
<dbReference type="InterPro" id="IPR036396">
    <property type="entry name" value="Cyt_P450_sf"/>
</dbReference>
<gene>
    <name evidence="7" type="ORF">O0I10_003465</name>
</gene>
<reference evidence="7 8" key="1">
    <citation type="submission" date="2023-03" db="EMBL/GenBank/DDBJ databases">
        <title>Genome sequence of Lichtheimia ornata CBS 291.66.</title>
        <authorList>
            <person name="Mohabir J.T."/>
            <person name="Shea T.P."/>
            <person name="Kurbessoian T."/>
            <person name="Berby B."/>
            <person name="Fontaine J."/>
            <person name="Livny J."/>
            <person name="Gnirke A."/>
            <person name="Stajich J.E."/>
            <person name="Cuomo C.A."/>
        </authorList>
    </citation>
    <scope>NUCLEOTIDE SEQUENCE [LARGE SCALE GENOMIC DNA]</scope>
    <source>
        <strain evidence="7">CBS 291.66</strain>
    </source>
</reference>
<dbReference type="GO" id="GO:0020037">
    <property type="term" value="F:heme binding"/>
    <property type="evidence" value="ECO:0007669"/>
    <property type="project" value="InterPro"/>
</dbReference>
<feature type="binding site" description="axial binding residue" evidence="5">
    <location>
        <position position="482"/>
    </location>
    <ligand>
        <name>heme</name>
        <dbReference type="ChEBI" id="CHEBI:30413"/>
    </ligand>
    <ligandPart>
        <name>Fe</name>
        <dbReference type="ChEBI" id="CHEBI:18248"/>
    </ligandPart>
</feature>
<evidence type="ECO:0008006" key="9">
    <source>
        <dbReference type="Google" id="ProtNLM"/>
    </source>
</evidence>
<comment type="cofactor">
    <cofactor evidence="1 5">
        <name>heme</name>
        <dbReference type="ChEBI" id="CHEBI:30413"/>
    </cofactor>
</comment>
<dbReference type="GeneID" id="83210878"/>
<dbReference type="SUPFAM" id="SSF48264">
    <property type="entry name" value="Cytochrome P450"/>
    <property type="match status" value="1"/>
</dbReference>
<dbReference type="PRINTS" id="PR00465">
    <property type="entry name" value="EP450IV"/>
</dbReference>
<name>A0AAD7V8A0_9FUNG</name>
<evidence type="ECO:0000256" key="1">
    <source>
        <dbReference type="ARBA" id="ARBA00001971"/>
    </source>
</evidence>
<dbReference type="Pfam" id="PF00067">
    <property type="entry name" value="p450"/>
    <property type="match status" value="1"/>
</dbReference>